<dbReference type="InterPro" id="IPR001810">
    <property type="entry name" value="F-box_dom"/>
</dbReference>
<dbReference type="SUPFAM" id="SSF81383">
    <property type="entry name" value="F-box domain"/>
    <property type="match status" value="1"/>
</dbReference>
<feature type="domain" description="F-box" evidence="2">
    <location>
        <begin position="28"/>
        <end position="59"/>
    </location>
</feature>
<organism evidence="3 4">
    <name type="scientific">Hyaloscypha bicolor E</name>
    <dbReference type="NCBI Taxonomy" id="1095630"/>
    <lineage>
        <taxon>Eukaryota</taxon>
        <taxon>Fungi</taxon>
        <taxon>Dikarya</taxon>
        <taxon>Ascomycota</taxon>
        <taxon>Pezizomycotina</taxon>
        <taxon>Leotiomycetes</taxon>
        <taxon>Helotiales</taxon>
        <taxon>Hyaloscyphaceae</taxon>
        <taxon>Hyaloscypha</taxon>
        <taxon>Hyaloscypha bicolor</taxon>
    </lineage>
</organism>
<dbReference type="GeneID" id="36590507"/>
<feature type="region of interest" description="Disordered" evidence="1">
    <location>
        <begin position="192"/>
        <end position="216"/>
    </location>
</feature>
<keyword evidence="4" id="KW-1185">Reference proteome</keyword>
<proteinExistence type="predicted"/>
<dbReference type="OrthoDB" id="3558670at2759"/>
<dbReference type="Proteomes" id="UP000235371">
    <property type="component" value="Unassembled WGS sequence"/>
</dbReference>
<dbReference type="RefSeq" id="XP_024743054.1">
    <property type="nucleotide sequence ID" value="XM_024882430.1"/>
</dbReference>
<dbReference type="InterPro" id="IPR036047">
    <property type="entry name" value="F-box-like_dom_sf"/>
</dbReference>
<dbReference type="EMBL" id="KZ613745">
    <property type="protein sequence ID" value="PMD66150.1"/>
    <property type="molecule type" value="Genomic_DNA"/>
</dbReference>
<sequence length="435" mass="49692">MEQCEDAVVTISITTADEEGEAKAKAMISSLPPELHLQIFTYLDRASSVCFGLTAKKFYPIHKELRGLVPLTACCLQVPSRSRGRFLFGLLKEWIKETGLVFSGAELKFITLEKKSKMKEDDLIWRFYNWGSFDQSPLAKKLEKAKEARRLEILRDEKEAGGWWKKGVWIDGEESASSVEHKIHLLAPSSKDSQLVKSTNPPTKSPTQNHQKQPKQFKRLKQWRFQQVSYQSLYASYSGLANLSWVSDLLCFRFRRRQKKEANSSIEMTDRVSAKPALLDSASASGLALAEALTKYAQDSTKPSLVNLPPELHLKIFNLLDRTTSTCLGLCTKKFYAIHRSMRGTVPLMAWHSYPPNKIGGKRLWELLVEWMGPGYDFDSRAFKFLAKHSRGALAGKYERFIVPFQKLADAKWVDLKEAGGYVENLIRYPIWQWK</sequence>
<evidence type="ECO:0000313" key="4">
    <source>
        <dbReference type="Proteomes" id="UP000235371"/>
    </source>
</evidence>
<evidence type="ECO:0000256" key="1">
    <source>
        <dbReference type="SAM" id="MobiDB-lite"/>
    </source>
</evidence>
<evidence type="ECO:0000259" key="2">
    <source>
        <dbReference type="Pfam" id="PF00646"/>
    </source>
</evidence>
<accession>A0A2J6TT14</accession>
<dbReference type="AlphaFoldDB" id="A0A2J6TT14"/>
<gene>
    <name evidence="3" type="ORF">K444DRAFT_624659</name>
</gene>
<feature type="compositionally biased region" description="Polar residues" evidence="1">
    <location>
        <begin position="192"/>
        <end position="211"/>
    </location>
</feature>
<dbReference type="Pfam" id="PF00646">
    <property type="entry name" value="F-box"/>
    <property type="match status" value="1"/>
</dbReference>
<reference evidence="3 4" key="1">
    <citation type="submission" date="2016-04" db="EMBL/GenBank/DDBJ databases">
        <title>A degradative enzymes factory behind the ericoid mycorrhizal symbiosis.</title>
        <authorList>
            <consortium name="DOE Joint Genome Institute"/>
            <person name="Martino E."/>
            <person name="Morin E."/>
            <person name="Grelet G."/>
            <person name="Kuo A."/>
            <person name="Kohler A."/>
            <person name="Daghino S."/>
            <person name="Barry K."/>
            <person name="Choi C."/>
            <person name="Cichocki N."/>
            <person name="Clum A."/>
            <person name="Copeland A."/>
            <person name="Hainaut M."/>
            <person name="Haridas S."/>
            <person name="Labutti K."/>
            <person name="Lindquist E."/>
            <person name="Lipzen A."/>
            <person name="Khouja H.-R."/>
            <person name="Murat C."/>
            <person name="Ohm R."/>
            <person name="Olson A."/>
            <person name="Spatafora J."/>
            <person name="Veneault-Fourrey C."/>
            <person name="Henrissat B."/>
            <person name="Grigoriev I."/>
            <person name="Martin F."/>
            <person name="Perotto S."/>
        </authorList>
    </citation>
    <scope>NUCLEOTIDE SEQUENCE [LARGE SCALE GENOMIC DNA]</scope>
    <source>
        <strain evidence="3 4">E</strain>
    </source>
</reference>
<name>A0A2J6TT14_9HELO</name>
<evidence type="ECO:0000313" key="3">
    <source>
        <dbReference type="EMBL" id="PMD66150.1"/>
    </source>
</evidence>
<dbReference type="InParanoid" id="A0A2J6TT14"/>
<protein>
    <recommendedName>
        <fullName evidence="2">F-box domain-containing protein</fullName>
    </recommendedName>
</protein>